<protein>
    <recommendedName>
        <fullName evidence="2">MAM domain-containing protein</fullName>
    </recommendedName>
</protein>
<evidence type="ECO:0000259" key="2">
    <source>
        <dbReference type="PROSITE" id="PS50060"/>
    </source>
</evidence>
<dbReference type="Proteomes" id="UP000248536">
    <property type="component" value="Chromosome"/>
</dbReference>
<keyword evidence="4" id="KW-1185">Reference proteome</keyword>
<feature type="compositionally biased region" description="Polar residues" evidence="1">
    <location>
        <begin position="2504"/>
        <end position="2520"/>
    </location>
</feature>
<feature type="domain" description="MAM" evidence="2">
    <location>
        <begin position="1841"/>
        <end position="2020"/>
    </location>
</feature>
<dbReference type="SUPFAM" id="SSF117074">
    <property type="entry name" value="Hypothetical protein PA1324"/>
    <property type="match status" value="1"/>
</dbReference>
<dbReference type="KEGG" id="spon:HME9304_01508"/>
<dbReference type="Pfam" id="PF13573">
    <property type="entry name" value="SprB"/>
    <property type="match status" value="11"/>
</dbReference>
<organism evidence="3 4">
    <name type="scientific">Flagellimonas maritima</name>
    <dbReference type="NCBI Taxonomy" id="1383885"/>
    <lineage>
        <taxon>Bacteria</taxon>
        <taxon>Pseudomonadati</taxon>
        <taxon>Bacteroidota</taxon>
        <taxon>Flavobacteriia</taxon>
        <taxon>Flavobacteriales</taxon>
        <taxon>Flavobacteriaceae</taxon>
        <taxon>Flagellimonas</taxon>
    </lineage>
</organism>
<reference evidence="3 4" key="1">
    <citation type="submission" date="2018-06" db="EMBL/GenBank/DDBJ databases">
        <title>Spongiibacterium sp. HME9304 Genome sequencing and assembly.</title>
        <authorList>
            <person name="Kang H."/>
            <person name="Kim H."/>
            <person name="Joh K."/>
        </authorList>
    </citation>
    <scope>NUCLEOTIDE SEQUENCE [LARGE SCALE GENOMIC DNA]</scope>
    <source>
        <strain evidence="3 4">HME9304</strain>
    </source>
</reference>
<accession>A0A2Z4LRJ3</accession>
<dbReference type="PROSITE" id="PS50060">
    <property type="entry name" value="MAM_2"/>
    <property type="match status" value="1"/>
</dbReference>
<evidence type="ECO:0000313" key="3">
    <source>
        <dbReference type="EMBL" id="AWX44505.1"/>
    </source>
</evidence>
<dbReference type="InterPro" id="IPR000998">
    <property type="entry name" value="MAM_dom"/>
</dbReference>
<dbReference type="RefSeq" id="WP_112377975.1">
    <property type="nucleotide sequence ID" value="NZ_CP030104.1"/>
</dbReference>
<dbReference type="InterPro" id="IPR026341">
    <property type="entry name" value="T9SS_type_B"/>
</dbReference>
<gene>
    <name evidence="3" type="ORF">HME9304_01508</name>
</gene>
<dbReference type="NCBIfam" id="TIGR04131">
    <property type="entry name" value="Bac_Flav_CTERM"/>
    <property type="match status" value="1"/>
</dbReference>
<dbReference type="GO" id="GO:0016020">
    <property type="term" value="C:membrane"/>
    <property type="evidence" value="ECO:0007669"/>
    <property type="project" value="InterPro"/>
</dbReference>
<feature type="region of interest" description="Disordered" evidence="1">
    <location>
        <begin position="2498"/>
        <end position="2522"/>
    </location>
</feature>
<dbReference type="InterPro" id="IPR025667">
    <property type="entry name" value="SprB_repeat"/>
</dbReference>
<dbReference type="Pfam" id="PF13585">
    <property type="entry name" value="CHU_C"/>
    <property type="match status" value="1"/>
</dbReference>
<dbReference type="OrthoDB" id="607469at2"/>
<proteinExistence type="predicted"/>
<dbReference type="Gene3D" id="2.60.40.740">
    <property type="match status" value="2"/>
</dbReference>
<name>A0A2Z4LRJ3_9FLAO</name>
<dbReference type="EMBL" id="CP030104">
    <property type="protein sequence ID" value="AWX44505.1"/>
    <property type="molecule type" value="Genomic_DNA"/>
</dbReference>
<evidence type="ECO:0000256" key="1">
    <source>
        <dbReference type="SAM" id="MobiDB-lite"/>
    </source>
</evidence>
<evidence type="ECO:0000313" key="4">
    <source>
        <dbReference type="Proteomes" id="UP000248536"/>
    </source>
</evidence>
<dbReference type="NCBIfam" id="TIGR01451">
    <property type="entry name" value="B_ant_repeat"/>
    <property type="match status" value="1"/>
</dbReference>
<dbReference type="InterPro" id="IPR047589">
    <property type="entry name" value="DUF11_rpt"/>
</dbReference>
<sequence length="4759" mass="502175">MTNRFIKSVVCLIGIWFIGSTINAQVEVPFTPRLENSFINIKGDYTFLSNSIINRVDGSNTANDPYNGSSNNNGFHRDYIDVDSDPSTFSSSSSTLSVPFCSRIYWAGLYWSANYQQEVLNNSEIASLPANDNRRLDFTQIKFRVPGGSYIDLVADNDPDPVGEEDAIVHDDVNFKDSPYTCFKNVTNELQALADPSGEYFVGNVRATRGRSVGGAGGWTLVVIYENPTLTGKYISVFDGYAGVSGSSSADINVSGFNSIPSGPVRARLGANVVEGDRGITGDQFRIQTPLNPGFTSLSNGANPANNFFNSNITIDGANVTSRNITATNTLGFDSDIFEINNPANSVIANEETDATLRLVTNGDGYGAFLVTFGIEIIEPNIVLEKKVEDIGGNDITGQGVNLGQYLDYVLTFVNTGNDDATNYTIRDILPSNVTLDNTTITVPTGVTYVFDSVSKEITFTIPDNLVEEGDPASQIRMRVQVAQNCFDFVDACTDIIENVAFSTYEGVINDNQISDDPSVSDFDDCGFTTPGATNFLLDDLTACSFTRTVLLCGANVVLDAGDGFDNYVWYRDENGNNEIDAGDTVLNDGDPDSDPSTLLVDEAATFIVDKQVADPCKDFREIIIVERFGATQSNPISALINDTSNTVDGEIVICPNDGSELPEIFLCGLNDTELVQINIPDADSIVWEKLDEASCAASTQDCANTNNSCTWDPVDTGSDFLASDAGEYRLVINYQNGCFSRFYFNIFKNPLDPQYTTRDIICTTDGNITVTNMPLDYEYRLINQDTGNVLVGYNSNPSFNITNNGAYTVEMRQQGVTDGCVFVLDNIGILDRDFQVDVDTKDTDCNGLGEIAISILNVEAQYYYEIAQGGTTVDTFGPSNDNNYTFENLNDGVYDVSISTDDGCTYTEQVTINDVTDLAVTALTTKNIDCTDGVITVTGTGGFPNPEYVYAIWSYNGVDLYTDIGDIPASAYQVENDFTFINGEEGDYEFIVVDGNNCSFISNSVSIAVAPSAVYTTAATDETCFGAANGTFEVSVSNSNGYSLSYTLTYPDTSTASNTSGLFTGLPQGAYSLTITQTQGAVSCDFVETFNIGGQASAVTADADPVVIQDYTCLQNGIIEVQNVTGGVAPYEYSIDGVTFVNGAGAERFSNLTDGTYSITVRDANNCTFVTNPVVLETDPPTNLDFTASSPTCPALTSDVTVTATNGIAPFVFEIIAPSTVSATSITGNSADFDGIAPGTYTFRVTDSKDCAYDETFTVDPISEINVTGQLISNITCFSDTDGEVTFTVSNFNTDYDYSITGPANFSANNQTSTTIPLTGLDDGTYDITVTDNVTNCTATASVTVNAPPSALTLGASETQPTCTTDGSVTLTATGGWGGNTFTLTNPDTTPFGTNSTGAFVGLTQTGTYTAGVTDANGCVVTTTFALNAAVAPVLAIVPNNSCYDDAVGLTLTANVTSGGDGNYEYSLNGGAFVTTNVFSGLTSGTYTIDVRDGNNCTDSESITINPELSVVASAPNITACATSTDVDVTGAGGDGNYVYAIVADGAAATGFSATNPISVTGAGNYDVYIRDNAGNAGYCEASFDLTIAQDPPLAISTSDTGIQCSGESQATITITASGGEAPYEYSINNGATFQASNTFVNQPAGSYNIRIRDANNCIENQIYNISEPLTLSASAAVTQLAECNPGMGAEVRITNAIGGTAPYEYSFDGGTSYGTNSIGFLLPGTHTLYIRDASNCTFPMTVTIEPEPTPPGVTATIDYECDGEGIITVTPDNAGYSYTYEIDATPNTPNTSNTFENVLVGSHTITVNYINNTPPSESVLLLENFGTGPNTSIPEVDPAYCYEPQDGSASACGFGTNIRIQDGEYSVTQLIVSPYGSWRSPNDHTGNANGRFLAMNVGGVVGPNGIIYAKRNIEVIPNRDITISLWAFNLLRTGTGGADPDINIQLVDGGGSVIASTTTGNVPKNNDEDDWQNYTVSLNPGANTNLDIVIRTNSAVTGGNDIAIDDIQATQTPEVCESSTTLNVVVEAGNAFGSNITAFTDVSCSSGTDGSITFEVENFDTTNGFEYRIGSTGPFTNSTTSPVTLNNFTAGTYDIEVRDVLDNSCFITLNQTIAEPNALVTTASVTEVATCSNGGATITASVTGGTPTYEYQLEDNVGGVITAYQSSTVFSGLTAGDYIVRARDTNSCEDPIDTAITVAPFASIAFTSTACYGGNNDGTIQVDVTSGNNDYQFSLNGAPWVTPSPTTATTYTFTGLSNGNYTINVRDGFGCEGTVQNVTVYSTPIIDVVDISTCADGNITVTAPAALTNLEYAFVPTGNSPAGLFSSASTFTMTAGNDGDYDVYVRDASVSNAYCDFMETVTVSPATPLTMTNTPTDPLCHDGTGSIFVDITSGISPYTIQIIDLDNGGASDQTDTNVIATSRTYFNLMPGDYTVTITDATGCTITETPISITNPDELTATILGITPAACTGDPNDFGFEFTAYPTTLGTIEFSADGGTTWPGDSTNPGTTDRFTGYNSGDVVNPSMRTVDGSGNICQTDFPPFIIPYPLDDLDITIAALVVNCNELQVTVQGSEGTPDYEYNYTDDPFSPGAPTLPWTSPAKGLGDPHVFTGLIPGRTYVFFVRDAAGCVRQSNVNVNDLITVPLEITSDITPSCSGGATGSITYTVTDTQAPFGTEFRWNVYNMVSGTPVAVADSGGNVPFTSPQNIVLNGLSTGNYFIEVVEVDGGVDSCLGATENELLEELDPLTGTPVVLENISCDNPGLIQIQNPMGGGGTYTYTVTGPAPFTTIVATSDNPIEIPANSPAGNYAVSVEDQYGCSASLGSVPMTLTPNPVIGPIVVDNCTDPSTITITATTSAPQIFYSLDGGTTYIDNGGVFNNVTPGSYNISVRDSNGCTASAGPVVVHPVLQANATLTKLLDCSGTPDAQITIEVFDGSGSYDYEISDGTGIVTAKQPLPSNPFVFNTTTVEDYTITVYDNNTSTPCARVFNISVDPAIDPAFSVTSHTDLTCHGADDGTISVSATNNGIGPYTFEIISGPGSSATFPIAATTSSNVNATFTNLEGTAAGITYTIEVTAANGCTSTQTQVITQPDIIANINATVVEFGCSVGNNSDNASITIDGSSITGGSGIYVIYEFIEEDDPNTGAVESPTIVQSGTNPTFIETDIAGGVYTVNIYDDNGCIGTISETINPFDELQSASINIDTPATCVSGEEITITATGSITNSTTTPANYEFRLLPAGTFQASGSFTNLPIGINNFEVRNTSTGCIITISHEVADPEVLDLDVVSTTNITCFGDANGEVELNLRDAGSITYGSATSYTLYYDVNNTPTDLLDDVTTTGSDADGSFTITGLQAGTYYIEVVDTNPPGSACIYGESFTIAGPNIGISASTQITEVTCNLNDGSIEIINAAGGWGGYSYYVGTTAPSAPADYVASPLFENLIGGIAPGTTYQVWIKDQFDCEHQLSDVVLIDPTPITATLQINVENCTNLQGEIEVVGTSGGQNSNFTYQLIRDGSAVGSPQPNTVFSGLGSGSYEVLITDQWSCTATIGTAVLYDEMTATPTVVKPIDCTVDPGGHVTVAVTGGSSNFDYEILFPDGTTTANNSTGVFTGLTQIGTYTFTVTDIDTATPCTTTTIQVLEDKVDPVISNVIVGPVSCNGGADGSLTVELDPATVTDPTYTYELYEMSDLVTPFRFAQTSITFDNLPEGDYRVRVISSRSCDDFYDETVTEPTLLNVSATATPFACNASNTVNTSTITVNASGGTGPYLYSIDNVNFQTSNTFDITDTGAVQNITVYVTDGNSCPQTAAVPAIQPINIFSATVVQNAAISCVNPEEVTITVSDDGNASNTYTYELLPTGNPSGILTGTPTNVTAEFDLTAPGNYTFRVTDTNTGCYFDTAPFEILPFDTIQVIATATAPAVCFGGAGTLEIDITGYSGTYDYEVFNGDGSTAGITGSGNTSTNPLSITDPLLVGGNYFVRVTQTANPLCLENSNIITIISPDRALTATPNEVANVTCTNDQGEIEISPDGGYPPYDIQLTNTTTAQVYNVANVASFVFSGLSAGSFTVQITDDNGCVINPAAPTLVAPVPITATIAGGPAMLTCFGDTNGSVTATASDGSGNYQYRLNVYENLADTTPTSSSGFQASPNFNNLGAGIYSITVADGWNCDDETPKFEIQPTDEVEASLIQAAQVTCTTNGSLLLTATGGDIGGTYQYFDTNTSTWENFDSGSSHTFTNVVPDTYQFLIRDANACEAMISNQITLDPVIPLGAIIDDSAARINCAGEASATIRATATGGLGSYTYELFTDSGLTSSVTGTPQASGEFNGLPSGSYYVHITSMDCDFTSAVINIIDPAPLQIDREESTDVTCAGLEDGSITVEVSGGTGAIVYAITPNLDQFDTVNTFTDLAAGIYDVIAQDTNGCFEVFQFEIEQPEPIQAEAVNIMHEVCFNSADGSFEVTITGGTAPYETALNSNLDSDYVLGQTLFQNLPAGTHVAFIRDAQGCESNVFVEINPGVNLAATVTPIYECSGNLPTNSLEIIFEDPTVVNEVLYGMDTTDPAAMQLTADFTNIAPGEHDLTILHSNGCTNTITFSIIAFEPLELVLENTNINEITATATGGLEEYTFYFGDTDNGNDNTFIINRTDTYQVRVVDQNGCETISEIFLEFIDIEIPNFFTPDGDGLNDTWLPDNLEAFPNVLMIIFDRYGRELYRMGYGDAGWNGIYQNSDLPTGDYWYIIKLQGETDDREFIGHFTLYR</sequence>